<sequence length="337" mass="37075">MVAPALSGSIIFRQRRCRKGSAPWETLMHAAVLRYVDQVARLGSIRRAAEALNVASSAVNRQILKLEEDLGTPLFERRRNGVVPTAAGEVLLRHIRDTMADFQSVKAEMAGLSGVITGHVRIISLESLALRFMPRVIEELSTAYPQVTFTVLVVNPSEVGEELRSGRTDFGVLFTDRRFEGVQVTDTFATCVGAVMRPDHPLAGRESVTLTECSKHPVVMLHDRWLLDAIMTTEFAQSGAKLEPRIVSNSIEFMRQVILRNLGIGFFSPVGFLDEIRRGELVHVPLAEPQLAGSGLGILVPQHKRMTPSARIAINHVRDALAKFLQVPADAGDGSQR</sequence>
<dbReference type="RefSeq" id="WP_161726594.1">
    <property type="nucleotide sequence ID" value="NZ_JAAAXI010000039.1"/>
</dbReference>
<evidence type="ECO:0000313" key="6">
    <source>
        <dbReference type="EMBL" id="NBJ27190.1"/>
    </source>
</evidence>
<evidence type="ECO:0000256" key="4">
    <source>
        <dbReference type="ARBA" id="ARBA00023163"/>
    </source>
</evidence>
<dbReference type="PANTHER" id="PTHR30419">
    <property type="entry name" value="HTH-TYPE TRANSCRIPTIONAL REGULATOR YBHD"/>
    <property type="match status" value="1"/>
</dbReference>
<dbReference type="InterPro" id="IPR000847">
    <property type="entry name" value="LysR_HTH_N"/>
</dbReference>
<accession>A0ABW9Z669</accession>
<keyword evidence="4" id="KW-0804">Transcription</keyword>
<dbReference type="Proteomes" id="UP000818323">
    <property type="component" value="Unassembled WGS sequence"/>
</dbReference>
<dbReference type="InterPro" id="IPR050950">
    <property type="entry name" value="HTH-type_LysR_regulators"/>
</dbReference>
<name>A0ABW9Z669_9HYPH</name>
<organism evidence="6 7">
    <name type="scientific">Microvirga arsenatis</name>
    <dbReference type="NCBI Taxonomy" id="2692265"/>
    <lineage>
        <taxon>Bacteria</taxon>
        <taxon>Pseudomonadati</taxon>
        <taxon>Pseudomonadota</taxon>
        <taxon>Alphaproteobacteria</taxon>
        <taxon>Hyphomicrobiales</taxon>
        <taxon>Methylobacteriaceae</taxon>
        <taxon>Microvirga</taxon>
    </lineage>
</organism>
<protein>
    <submittedName>
        <fullName evidence="6">LysR family transcriptional regulator</fullName>
    </submittedName>
</protein>
<dbReference type="SUPFAM" id="SSF46785">
    <property type="entry name" value="Winged helix' DNA-binding domain"/>
    <property type="match status" value="1"/>
</dbReference>
<dbReference type="PROSITE" id="PS50931">
    <property type="entry name" value="HTH_LYSR"/>
    <property type="match status" value="1"/>
</dbReference>
<dbReference type="EMBL" id="JAAAXJ010000030">
    <property type="protein sequence ID" value="NBJ27190.1"/>
    <property type="molecule type" value="Genomic_DNA"/>
</dbReference>
<feature type="domain" description="HTH lysR-type" evidence="5">
    <location>
        <begin position="28"/>
        <end position="85"/>
    </location>
</feature>
<evidence type="ECO:0000256" key="3">
    <source>
        <dbReference type="ARBA" id="ARBA00023125"/>
    </source>
</evidence>
<comment type="caution">
    <text evidence="6">The sequence shown here is derived from an EMBL/GenBank/DDBJ whole genome shotgun (WGS) entry which is preliminary data.</text>
</comment>
<gene>
    <name evidence="6" type="ORF">GR303_22985</name>
</gene>
<keyword evidence="7" id="KW-1185">Reference proteome</keyword>
<dbReference type="Pfam" id="PF00126">
    <property type="entry name" value="HTH_1"/>
    <property type="match status" value="1"/>
</dbReference>
<evidence type="ECO:0000256" key="1">
    <source>
        <dbReference type="ARBA" id="ARBA00009437"/>
    </source>
</evidence>
<dbReference type="Gene3D" id="3.40.190.10">
    <property type="entry name" value="Periplasmic binding protein-like II"/>
    <property type="match status" value="2"/>
</dbReference>
<evidence type="ECO:0000313" key="7">
    <source>
        <dbReference type="Proteomes" id="UP000818323"/>
    </source>
</evidence>
<dbReference type="InterPro" id="IPR005119">
    <property type="entry name" value="LysR_subst-bd"/>
</dbReference>
<dbReference type="Gene3D" id="1.10.10.10">
    <property type="entry name" value="Winged helix-like DNA-binding domain superfamily/Winged helix DNA-binding domain"/>
    <property type="match status" value="1"/>
</dbReference>
<evidence type="ECO:0000259" key="5">
    <source>
        <dbReference type="PROSITE" id="PS50931"/>
    </source>
</evidence>
<evidence type="ECO:0000256" key="2">
    <source>
        <dbReference type="ARBA" id="ARBA00023015"/>
    </source>
</evidence>
<dbReference type="InterPro" id="IPR036390">
    <property type="entry name" value="WH_DNA-bd_sf"/>
</dbReference>
<proteinExistence type="inferred from homology"/>
<dbReference type="InterPro" id="IPR036388">
    <property type="entry name" value="WH-like_DNA-bd_sf"/>
</dbReference>
<keyword evidence="2" id="KW-0805">Transcription regulation</keyword>
<dbReference type="PRINTS" id="PR00039">
    <property type="entry name" value="HTHLYSR"/>
</dbReference>
<comment type="similarity">
    <text evidence="1">Belongs to the LysR transcriptional regulatory family.</text>
</comment>
<dbReference type="Pfam" id="PF03466">
    <property type="entry name" value="LysR_substrate"/>
    <property type="match status" value="1"/>
</dbReference>
<dbReference type="SUPFAM" id="SSF53850">
    <property type="entry name" value="Periplasmic binding protein-like II"/>
    <property type="match status" value="1"/>
</dbReference>
<reference evidence="6 7" key="1">
    <citation type="submission" date="2020-01" db="EMBL/GenBank/DDBJ databases">
        <title>Microvirga sp. nov., an arsenate reduction bacterium isolated from Tibet hotspring sediments.</title>
        <authorList>
            <person name="Yuan C.-G."/>
        </authorList>
    </citation>
    <scope>NUCLEOTIDE SEQUENCE [LARGE SCALE GENOMIC DNA]</scope>
    <source>
        <strain evidence="6 7">SYSU G3D203</strain>
    </source>
</reference>
<keyword evidence="3" id="KW-0238">DNA-binding</keyword>